<evidence type="ECO:0000256" key="1">
    <source>
        <dbReference type="SAM" id="Coils"/>
    </source>
</evidence>
<dbReference type="OrthoDB" id="8546610at2"/>
<feature type="coiled-coil region" evidence="1">
    <location>
        <begin position="44"/>
        <end position="78"/>
    </location>
</feature>
<proteinExistence type="predicted"/>
<sequence>MLTRSGLLILFSAVLSGCSLTSQEQHQQTLDAINNIETNLKTDYVALNDNLDSQQSRIATLEQQVADMSDTLKVVSNTQARQVANEPEPKVVYVDREIPVPQAQNKTILGETEWVWIDAANSNYHARVDTGATTSSLNATDIQEFERDGKTWVSFKLAHTEPKKENKEEAALPVATIEAPVKRWVKIRQASAEELERRPVIELRVRLGDLHEKTQFTLADRSQMEFPVLLGREFFKDIAVVDVSQSYIHPKFAAEQK</sequence>
<dbReference type="PANTHER" id="PTHR38037:SF2">
    <property type="entry name" value="ATP-DEPENDENT ZINC PROTEASE DOMAIN-CONTAINING PROTEIN-RELATED"/>
    <property type="match status" value="1"/>
</dbReference>
<evidence type="ECO:0000259" key="2">
    <source>
        <dbReference type="Pfam" id="PF05618"/>
    </source>
</evidence>
<dbReference type="EMBL" id="FUXU01000018">
    <property type="protein sequence ID" value="SKA52571.1"/>
    <property type="molecule type" value="Genomic_DNA"/>
</dbReference>
<reference evidence="4" key="1">
    <citation type="submission" date="2017-02" db="EMBL/GenBank/DDBJ databases">
        <authorList>
            <person name="Varghese N."/>
            <person name="Submissions S."/>
        </authorList>
    </citation>
    <scope>NUCLEOTIDE SEQUENCE [LARGE SCALE GENOMIC DNA]</scope>
    <source>
        <strain evidence="4">DSM 22720</strain>
    </source>
</reference>
<name>A0A1T4UJB3_9GAMM</name>
<dbReference type="InterPro" id="IPR021109">
    <property type="entry name" value="Peptidase_aspartic_dom_sf"/>
</dbReference>
<dbReference type="InterPro" id="IPR008503">
    <property type="entry name" value="Asp_endopeptidase"/>
</dbReference>
<dbReference type="AlphaFoldDB" id="A0A1T4UJB3"/>
<accession>A0A1T4UJB3</accession>
<dbReference type="Pfam" id="PF05618">
    <property type="entry name" value="Zn_protease"/>
    <property type="match status" value="1"/>
</dbReference>
<feature type="domain" description="Retropepsin-like aspartic endopeptidase" evidence="2">
    <location>
        <begin position="108"/>
        <end position="251"/>
    </location>
</feature>
<dbReference type="Gene3D" id="2.40.70.10">
    <property type="entry name" value="Acid Proteases"/>
    <property type="match status" value="1"/>
</dbReference>
<gene>
    <name evidence="3" type="ORF">SAMN02745132_01827</name>
</gene>
<dbReference type="PROSITE" id="PS51257">
    <property type="entry name" value="PROKAR_LIPOPROTEIN"/>
    <property type="match status" value="1"/>
</dbReference>
<keyword evidence="1" id="KW-0175">Coiled coil</keyword>
<organism evidence="3 4">
    <name type="scientific">Enterovibrio nigricans DSM 22720</name>
    <dbReference type="NCBI Taxonomy" id="1121868"/>
    <lineage>
        <taxon>Bacteria</taxon>
        <taxon>Pseudomonadati</taxon>
        <taxon>Pseudomonadota</taxon>
        <taxon>Gammaproteobacteria</taxon>
        <taxon>Vibrionales</taxon>
        <taxon>Vibrionaceae</taxon>
        <taxon>Enterovibrio</taxon>
    </lineage>
</organism>
<keyword evidence="4" id="KW-1185">Reference proteome</keyword>
<protein>
    <submittedName>
        <fullName evidence="3">Uncharacterized conserved protein</fullName>
    </submittedName>
</protein>
<evidence type="ECO:0000313" key="4">
    <source>
        <dbReference type="Proteomes" id="UP000190162"/>
    </source>
</evidence>
<dbReference type="RefSeq" id="WP_078752221.1">
    <property type="nucleotide sequence ID" value="NZ_FUXU01000018.1"/>
</dbReference>
<evidence type="ECO:0000313" key="3">
    <source>
        <dbReference type="EMBL" id="SKA52571.1"/>
    </source>
</evidence>
<dbReference type="PANTHER" id="PTHR38037">
    <property type="entry name" value="ZN_PROTEASE DOMAIN-CONTAINING PROTEIN"/>
    <property type="match status" value="1"/>
</dbReference>
<dbReference type="Proteomes" id="UP000190162">
    <property type="component" value="Unassembled WGS sequence"/>
</dbReference>
<dbReference type="SUPFAM" id="SSF50630">
    <property type="entry name" value="Acid proteases"/>
    <property type="match status" value="1"/>
</dbReference>